<sequence>MFVEFTVGEKCVCMHKNVAYISKITKIQEIRGVKYYFVHYEGWSKNRDEKIPVGSDRLFKGTMEEFKLNHPGVNADESRPALMEKNKRKRKADPVVEDNKEDADVSALQAKKPHFSIEWPKEMLSIVIFDQMVANEKPVELIARLPPNGQTVNDIVKAYMEFLGVPADSMEETENQILQYNENGVSLSNLSLAHSAQGLLALFNAIHNSQLIRAEEKDQFYKLYADHAMNNGLSYEEIRKKPVENGFYASKHYGIVHFLRMFSIIEEKCVPDMKPHVIIGANRFLQFLENNRDQFFDEEIDYEPIPIKEEKEVEGTSSS</sequence>
<dbReference type="PROSITE" id="PS51640">
    <property type="entry name" value="MRG"/>
    <property type="match status" value="1"/>
</dbReference>
<feature type="domain" description="MRG" evidence="7">
    <location>
        <begin position="103"/>
        <end position="303"/>
    </location>
</feature>
<dbReference type="Proteomes" id="UP000483820">
    <property type="component" value="Chromosome II"/>
</dbReference>
<evidence type="ECO:0000256" key="4">
    <source>
        <dbReference type="ARBA" id="ARBA00023163"/>
    </source>
</evidence>
<dbReference type="RefSeq" id="XP_003107269.2">
    <property type="nucleotide sequence ID" value="XM_003107221.2"/>
</dbReference>
<dbReference type="GO" id="GO:0006355">
    <property type="term" value="P:regulation of DNA-templated transcription"/>
    <property type="evidence" value="ECO:0007669"/>
    <property type="project" value="InterPro"/>
</dbReference>
<dbReference type="GO" id="GO:0006325">
    <property type="term" value="P:chromatin organization"/>
    <property type="evidence" value="ECO:0007669"/>
    <property type="project" value="UniProtKB-KW"/>
</dbReference>
<dbReference type="SUPFAM" id="SSF54160">
    <property type="entry name" value="Chromo domain-like"/>
    <property type="match status" value="1"/>
</dbReference>
<evidence type="ECO:0000259" key="7">
    <source>
        <dbReference type="Pfam" id="PF05712"/>
    </source>
</evidence>
<name>A0A6A5HMU3_CAERE</name>
<gene>
    <name evidence="9" type="ORF">GCK72_007626</name>
</gene>
<dbReference type="Gene3D" id="1.10.274.30">
    <property type="entry name" value="MRG domain"/>
    <property type="match status" value="1"/>
</dbReference>
<dbReference type="Gene3D" id="2.30.30.140">
    <property type="match status" value="1"/>
</dbReference>
<organism evidence="9 10">
    <name type="scientific">Caenorhabditis remanei</name>
    <name type="common">Caenorhabditis vulgaris</name>
    <dbReference type="NCBI Taxonomy" id="31234"/>
    <lineage>
        <taxon>Eukaryota</taxon>
        <taxon>Metazoa</taxon>
        <taxon>Ecdysozoa</taxon>
        <taxon>Nematoda</taxon>
        <taxon>Chromadorea</taxon>
        <taxon>Rhabditida</taxon>
        <taxon>Rhabditina</taxon>
        <taxon>Rhabditomorpha</taxon>
        <taxon>Rhabditoidea</taxon>
        <taxon>Rhabditidae</taxon>
        <taxon>Peloderinae</taxon>
        <taxon>Caenorhabditis</taxon>
    </lineage>
</organism>
<evidence type="ECO:0000256" key="1">
    <source>
        <dbReference type="ARBA" id="ARBA00004123"/>
    </source>
</evidence>
<reference evidence="9 10" key="1">
    <citation type="submission" date="2019-12" db="EMBL/GenBank/DDBJ databases">
        <title>Chromosome-level assembly of the Caenorhabditis remanei genome.</title>
        <authorList>
            <person name="Teterina A.A."/>
            <person name="Willis J.H."/>
            <person name="Phillips P.C."/>
        </authorList>
    </citation>
    <scope>NUCLEOTIDE SEQUENCE [LARGE SCALE GENOMIC DNA]</scope>
    <source>
        <strain evidence="9 10">PX506</strain>
        <tissue evidence="9">Whole organism</tissue>
    </source>
</reference>
<evidence type="ECO:0000256" key="3">
    <source>
        <dbReference type="ARBA" id="ARBA00023015"/>
    </source>
</evidence>
<dbReference type="InterPro" id="IPR025995">
    <property type="entry name" value="Tudor-knot"/>
</dbReference>
<feature type="region of interest" description="Disordered" evidence="6">
    <location>
        <begin position="74"/>
        <end position="100"/>
    </location>
</feature>
<dbReference type="InterPro" id="IPR038217">
    <property type="entry name" value="MRG_C_sf"/>
</dbReference>
<evidence type="ECO:0000313" key="10">
    <source>
        <dbReference type="Proteomes" id="UP000483820"/>
    </source>
</evidence>
<keyword evidence="3" id="KW-0805">Transcription regulation</keyword>
<evidence type="ECO:0000256" key="6">
    <source>
        <dbReference type="SAM" id="MobiDB-lite"/>
    </source>
</evidence>
<evidence type="ECO:0000259" key="8">
    <source>
        <dbReference type="Pfam" id="PF11717"/>
    </source>
</evidence>
<keyword evidence="4" id="KW-0804">Transcription</keyword>
<proteinExistence type="predicted"/>
<comment type="caution">
    <text evidence="9">The sequence shown here is derived from an EMBL/GenBank/DDBJ whole genome shotgun (WGS) entry which is preliminary data.</text>
</comment>
<feature type="compositionally biased region" description="Basic and acidic residues" evidence="6">
    <location>
        <begin position="76"/>
        <end position="85"/>
    </location>
</feature>
<dbReference type="InterPro" id="IPR026541">
    <property type="entry name" value="MRG_dom"/>
</dbReference>
<dbReference type="Pfam" id="PF05712">
    <property type="entry name" value="MRG"/>
    <property type="match status" value="1"/>
</dbReference>
<dbReference type="KEGG" id="crq:GCK72_007626"/>
<keyword evidence="2" id="KW-0156">Chromatin regulator</keyword>
<comment type="subcellular location">
    <subcellularLocation>
        <location evidence="1">Nucleus</location>
    </subcellularLocation>
</comment>
<dbReference type="AlphaFoldDB" id="A0A6A5HMU3"/>
<dbReference type="GeneID" id="9805122"/>
<dbReference type="Pfam" id="PF11717">
    <property type="entry name" value="Tudor-knot"/>
    <property type="match status" value="1"/>
</dbReference>
<evidence type="ECO:0000313" key="9">
    <source>
        <dbReference type="EMBL" id="KAF1767667.1"/>
    </source>
</evidence>
<dbReference type="GO" id="GO:0035267">
    <property type="term" value="C:NuA4 histone acetyltransferase complex"/>
    <property type="evidence" value="ECO:0007669"/>
    <property type="project" value="TreeGrafter"/>
</dbReference>
<dbReference type="EMBL" id="WUAV01000002">
    <property type="protein sequence ID" value="KAF1767667.1"/>
    <property type="molecule type" value="Genomic_DNA"/>
</dbReference>
<evidence type="ECO:0000256" key="2">
    <source>
        <dbReference type="ARBA" id="ARBA00022853"/>
    </source>
</evidence>
<dbReference type="PANTHER" id="PTHR10880:SF48">
    <property type="entry name" value="MORTALITY FACTOR 4 LIKE 2"/>
    <property type="match status" value="1"/>
</dbReference>
<dbReference type="GO" id="GO:0005634">
    <property type="term" value="C:nucleus"/>
    <property type="evidence" value="ECO:0007669"/>
    <property type="project" value="UniProtKB-SubCell"/>
</dbReference>
<dbReference type="CTD" id="9805122"/>
<evidence type="ECO:0000256" key="5">
    <source>
        <dbReference type="ARBA" id="ARBA00023242"/>
    </source>
</evidence>
<keyword evidence="5" id="KW-0539">Nucleus</keyword>
<dbReference type="InterPro" id="IPR016197">
    <property type="entry name" value="Chromo-like_dom_sf"/>
</dbReference>
<dbReference type="PANTHER" id="PTHR10880">
    <property type="entry name" value="MORTALITY FACTOR 4-LIKE PROTEIN"/>
    <property type="match status" value="1"/>
</dbReference>
<protein>
    <submittedName>
        <fullName evidence="9">Uncharacterized protein</fullName>
    </submittedName>
</protein>
<dbReference type="InterPro" id="IPR008676">
    <property type="entry name" value="MRG"/>
</dbReference>
<accession>A0A6A5HMU3</accession>
<feature type="domain" description="Tudor-knot" evidence="8">
    <location>
        <begin position="5"/>
        <end position="52"/>
    </location>
</feature>